<evidence type="ECO:0000256" key="3">
    <source>
        <dbReference type="ARBA" id="ARBA00022741"/>
    </source>
</evidence>
<evidence type="ECO:0000313" key="7">
    <source>
        <dbReference type="EMBL" id="TFC95481.1"/>
    </source>
</evidence>
<dbReference type="PANTHER" id="PTHR43776:SF7">
    <property type="entry name" value="D,D-DIPEPTIDE TRANSPORT ATP-BINDING PROTEIN DDPF-RELATED"/>
    <property type="match status" value="1"/>
</dbReference>
<keyword evidence="2" id="KW-0813">Transport</keyword>
<dbReference type="EMBL" id="SOGQ01000077">
    <property type="protein sequence ID" value="TFC95481.1"/>
    <property type="molecule type" value="Genomic_DNA"/>
</dbReference>
<dbReference type="RefSeq" id="WP_134432190.1">
    <property type="nucleotide sequence ID" value="NZ_SOGQ01000077.1"/>
</dbReference>
<comment type="similarity">
    <text evidence="1">Belongs to the ABC transporter superfamily.</text>
</comment>
<evidence type="ECO:0000313" key="8">
    <source>
        <dbReference type="Proteomes" id="UP000297853"/>
    </source>
</evidence>
<protein>
    <submittedName>
        <fullName evidence="7">ATP-binding cassette domain-containing protein</fullName>
    </submittedName>
</protein>
<evidence type="ECO:0000256" key="4">
    <source>
        <dbReference type="ARBA" id="ARBA00022840"/>
    </source>
</evidence>
<feature type="compositionally biased region" description="Low complexity" evidence="5">
    <location>
        <begin position="7"/>
        <end position="20"/>
    </location>
</feature>
<dbReference type="SMART" id="SM00382">
    <property type="entry name" value="AAA"/>
    <property type="match status" value="1"/>
</dbReference>
<feature type="region of interest" description="Disordered" evidence="5">
    <location>
        <begin position="282"/>
        <end position="309"/>
    </location>
</feature>
<feature type="region of interest" description="Disordered" evidence="5">
    <location>
        <begin position="1"/>
        <end position="22"/>
    </location>
</feature>
<dbReference type="SUPFAM" id="SSF52540">
    <property type="entry name" value="P-loop containing nucleoside triphosphate hydrolases"/>
    <property type="match status" value="1"/>
</dbReference>
<organism evidence="7 8">
    <name type="scientific">Cryobacterium sinapicolor</name>
    <dbReference type="NCBI Taxonomy" id="1259236"/>
    <lineage>
        <taxon>Bacteria</taxon>
        <taxon>Bacillati</taxon>
        <taxon>Actinomycetota</taxon>
        <taxon>Actinomycetes</taxon>
        <taxon>Micrococcales</taxon>
        <taxon>Microbacteriaceae</taxon>
        <taxon>Cryobacterium</taxon>
    </lineage>
</organism>
<proteinExistence type="inferred from homology"/>
<reference evidence="7 8" key="1">
    <citation type="submission" date="2019-03" db="EMBL/GenBank/DDBJ databases">
        <title>Genomics of glacier-inhabiting Cryobacterium strains.</title>
        <authorList>
            <person name="Liu Q."/>
            <person name="Xin Y.-H."/>
        </authorList>
    </citation>
    <scope>NUCLEOTIDE SEQUENCE [LARGE SCALE GENOMIC DNA]</scope>
    <source>
        <strain evidence="7 8">TMT1-23-1</strain>
    </source>
</reference>
<dbReference type="InterPro" id="IPR050319">
    <property type="entry name" value="ABC_transp_ATP-bind"/>
</dbReference>
<feature type="domain" description="ABC transporter" evidence="6">
    <location>
        <begin position="17"/>
        <end position="276"/>
    </location>
</feature>
<comment type="caution">
    <text evidence="7">The sequence shown here is derived from an EMBL/GenBank/DDBJ whole genome shotgun (WGS) entry which is preliminary data.</text>
</comment>
<keyword evidence="4 7" id="KW-0067">ATP-binding</keyword>
<gene>
    <name evidence="7" type="ORF">E3T28_13365</name>
</gene>
<dbReference type="GO" id="GO:0005524">
    <property type="term" value="F:ATP binding"/>
    <property type="evidence" value="ECO:0007669"/>
    <property type="project" value="UniProtKB-KW"/>
</dbReference>
<evidence type="ECO:0000256" key="5">
    <source>
        <dbReference type="SAM" id="MobiDB-lite"/>
    </source>
</evidence>
<dbReference type="Pfam" id="PF00005">
    <property type="entry name" value="ABC_tran"/>
    <property type="match status" value="1"/>
</dbReference>
<accession>A0ABY2IY66</accession>
<keyword evidence="3" id="KW-0547">Nucleotide-binding</keyword>
<dbReference type="PROSITE" id="PS50893">
    <property type="entry name" value="ABC_TRANSPORTER_2"/>
    <property type="match status" value="1"/>
</dbReference>
<dbReference type="InterPro" id="IPR027417">
    <property type="entry name" value="P-loop_NTPase"/>
</dbReference>
<evidence type="ECO:0000259" key="6">
    <source>
        <dbReference type="PROSITE" id="PS50893"/>
    </source>
</evidence>
<dbReference type="Gene3D" id="3.40.50.300">
    <property type="entry name" value="P-loop containing nucleotide triphosphate hydrolases"/>
    <property type="match status" value="1"/>
</dbReference>
<sequence>MIRGAEPTSPTSPTSPVSTSDLTVEYPAHGASGAFLAVRGLTLQIRTGEVLGLLGQSGSGKSTLARVLSGAAFGSGGGGSGDVRPEITGGEATVLGYRLRGIRRRKLTRLTFEVGHLPQDASDTLPSTLTVAEIVAEPVLDRDRRYNRQDLDDQVATMIDAVRLPLSVLTKFPYELSNGQRQRVALARALVFGPALLIADEPTAGVDATVRDAVVDLIAELQRERAFSALVISSDLSVLRRVADRIAVLHQGVLVGLGTIDEVFDDPWHPYVAGLAAALIRDTPGDENGDENDDENDDESEFEDDVIEN</sequence>
<name>A0ABY2IY66_9MICO</name>
<dbReference type="Proteomes" id="UP000297853">
    <property type="component" value="Unassembled WGS sequence"/>
</dbReference>
<evidence type="ECO:0000256" key="1">
    <source>
        <dbReference type="ARBA" id="ARBA00005417"/>
    </source>
</evidence>
<feature type="compositionally biased region" description="Acidic residues" evidence="5">
    <location>
        <begin position="285"/>
        <end position="309"/>
    </location>
</feature>
<dbReference type="PANTHER" id="PTHR43776">
    <property type="entry name" value="TRANSPORT ATP-BINDING PROTEIN"/>
    <property type="match status" value="1"/>
</dbReference>
<dbReference type="InterPro" id="IPR003593">
    <property type="entry name" value="AAA+_ATPase"/>
</dbReference>
<keyword evidence="8" id="KW-1185">Reference proteome</keyword>
<dbReference type="InterPro" id="IPR003439">
    <property type="entry name" value="ABC_transporter-like_ATP-bd"/>
</dbReference>
<evidence type="ECO:0000256" key="2">
    <source>
        <dbReference type="ARBA" id="ARBA00022448"/>
    </source>
</evidence>